<gene>
    <name evidence="1" type="ORF">M501DRAFT_985486</name>
</gene>
<reference evidence="1" key="1">
    <citation type="journal article" date="2020" name="Stud. Mycol.">
        <title>101 Dothideomycetes genomes: a test case for predicting lifestyles and emergence of pathogens.</title>
        <authorList>
            <person name="Haridas S."/>
            <person name="Albert R."/>
            <person name="Binder M."/>
            <person name="Bloem J."/>
            <person name="Labutti K."/>
            <person name="Salamov A."/>
            <person name="Andreopoulos B."/>
            <person name="Baker S."/>
            <person name="Barry K."/>
            <person name="Bills G."/>
            <person name="Bluhm B."/>
            <person name="Cannon C."/>
            <person name="Castanera R."/>
            <person name="Culley D."/>
            <person name="Daum C."/>
            <person name="Ezra D."/>
            <person name="Gonzalez J."/>
            <person name="Henrissat B."/>
            <person name="Kuo A."/>
            <person name="Liang C."/>
            <person name="Lipzen A."/>
            <person name="Lutzoni F."/>
            <person name="Magnuson J."/>
            <person name="Mondo S."/>
            <person name="Nolan M."/>
            <person name="Ohm R."/>
            <person name="Pangilinan J."/>
            <person name="Park H.-J."/>
            <person name="Ramirez L."/>
            <person name="Alfaro M."/>
            <person name="Sun H."/>
            <person name="Tritt A."/>
            <person name="Yoshinaga Y."/>
            <person name="Zwiers L.-H."/>
            <person name="Turgeon B."/>
            <person name="Goodwin S."/>
            <person name="Spatafora J."/>
            <person name="Crous P."/>
            <person name="Grigoriev I."/>
        </authorList>
    </citation>
    <scope>NUCLEOTIDE SEQUENCE</scope>
    <source>
        <strain evidence="1">CBS 101060</strain>
    </source>
</reference>
<dbReference type="EMBL" id="MU006089">
    <property type="protein sequence ID" value="KAF2843367.1"/>
    <property type="molecule type" value="Genomic_DNA"/>
</dbReference>
<protein>
    <submittedName>
        <fullName evidence="1">Uncharacterized protein</fullName>
    </submittedName>
</protein>
<comment type="caution">
    <text evidence="1">The sequence shown here is derived from an EMBL/GenBank/DDBJ whole genome shotgun (WGS) entry which is preliminary data.</text>
</comment>
<evidence type="ECO:0000313" key="1">
    <source>
        <dbReference type="EMBL" id="KAF2843367.1"/>
    </source>
</evidence>
<dbReference type="AlphaFoldDB" id="A0A9P4SK94"/>
<proteinExistence type="predicted"/>
<name>A0A9P4SK94_9PEZI</name>
<dbReference type="Proteomes" id="UP000799429">
    <property type="component" value="Unassembled WGS sequence"/>
</dbReference>
<organism evidence="1 2">
    <name type="scientific">Patellaria atrata CBS 101060</name>
    <dbReference type="NCBI Taxonomy" id="1346257"/>
    <lineage>
        <taxon>Eukaryota</taxon>
        <taxon>Fungi</taxon>
        <taxon>Dikarya</taxon>
        <taxon>Ascomycota</taxon>
        <taxon>Pezizomycotina</taxon>
        <taxon>Dothideomycetes</taxon>
        <taxon>Dothideomycetes incertae sedis</taxon>
        <taxon>Patellariales</taxon>
        <taxon>Patellariaceae</taxon>
        <taxon>Patellaria</taxon>
    </lineage>
</organism>
<keyword evidence="2" id="KW-1185">Reference proteome</keyword>
<evidence type="ECO:0000313" key="2">
    <source>
        <dbReference type="Proteomes" id="UP000799429"/>
    </source>
</evidence>
<accession>A0A9P4SK94</accession>
<sequence>MASRNHWKEAKAMISKSVDKIELNKQLDKEAEIRNENVAELAESYENIYGNDGFIIRKRLRAKGRRQRQRKENAWAGTSGGGEVLLSGNDGDWDVDQTLEIQKAQAEGEFEEQVWEPDTELEMKTEEEKKKFVRGWEPPKRKVKVPKKVPEKDPVQSFVKPPQLVPPRFCFTLSDVPPLRLGTQRWWIIQVLPSCPHHVYLSANRSVRLLTETKRATMRQKRRDQSSTSIAADEERGWAIVNPITQAKNKYNAPDPLPRHLSRHPRAGRQHRARHQTHPLDYTCRFHHHRRSPYLLPGAVLYRSPQVRNFDLANAVFVIGDPLRVRNYQALLARKGGVIFCPRVTSPREKMWPIS</sequence>